<dbReference type="NCBIfam" id="TIGR00254">
    <property type="entry name" value="GGDEF"/>
    <property type="match status" value="1"/>
</dbReference>
<organism evidence="5 6">
    <name type="scientific">Neokomagataea tanensis</name>
    <dbReference type="NCBI Taxonomy" id="661191"/>
    <lineage>
        <taxon>Bacteria</taxon>
        <taxon>Pseudomonadati</taxon>
        <taxon>Pseudomonadota</taxon>
        <taxon>Alphaproteobacteria</taxon>
        <taxon>Acetobacterales</taxon>
        <taxon>Acetobacteraceae</taxon>
        <taxon>Neokomagataea</taxon>
    </lineage>
</organism>
<dbReference type="GO" id="GO:0016020">
    <property type="term" value="C:membrane"/>
    <property type="evidence" value="ECO:0007669"/>
    <property type="project" value="InterPro"/>
</dbReference>
<dbReference type="Pfam" id="PF00990">
    <property type="entry name" value="GGDEF"/>
    <property type="match status" value="1"/>
</dbReference>
<dbReference type="InterPro" id="IPR043128">
    <property type="entry name" value="Rev_trsase/Diguanyl_cyclase"/>
</dbReference>
<dbReference type="SUPFAM" id="SSF55073">
    <property type="entry name" value="Nucleotide cyclase"/>
    <property type="match status" value="1"/>
</dbReference>
<feature type="domain" description="EAL" evidence="2">
    <location>
        <begin position="431"/>
        <end position="681"/>
    </location>
</feature>
<dbReference type="GO" id="GO:0007165">
    <property type="term" value="P:signal transduction"/>
    <property type="evidence" value="ECO:0007669"/>
    <property type="project" value="InterPro"/>
</dbReference>
<sequence length="712" mass="79324">MLKHISVKTKIFILALSFCIVSFFGNIYLAHSEVGINRSYKSLLSEYDRSTVSLYGAVNLLDDITRNIDEIETEYDSSKIYNIVNLYKSNYNKELEKIEEIKLVSASKDDVIDKYKKDLLEIDKNATLFFEQKKQKNFSENEKKAKLIIAMCHGLLADMRRVEQERQASVQKSLKNIEAQAWFEARLCGWVAGITLILFVAVSAVMGYRGIAWPLLRLRDRTLAIAQGEFSISVEEEKRRDEIGAMAAALEEIRLKLQGGREDILTSLANRTALQDVMRSALALSDAQNIVALIYLDLDNFKQVNDRYGHNAGDELLRLVAQRLRVNVRKSDLVARLGGDEFVVFCSTQTTEDDVMTTATRIAADLSSCDQLTFGQVTVSASVGVAIAHVGSVTSEQLLRQADCAMYAAKTTGKGCCAVYEPWMLEQAEQRQAYESALRRAVGSGEFYLMYQPVIDWNTHAVVSFEALLRWEHSELGTVPPNDFIPLAEEIGLMFEIDRWVMKTACMEAVKWPDNLIVSVNVSPKSFIEADLLDSIYAALKESGLPPERLEIEITETAMIEDLPAVHAIVTALRGVGVLVAIDDLGVGYSSLSFLRSIPVTRVKMDRSFIAELGRIEAARAIIQGIVQICHDLSIDMTAEGVETASQTSTLQGIGCYQHQGYYISRPMLAEHARAFVADFGVRTIPSLQECLQGTWSALRVEALGMARPSLI</sequence>
<dbReference type="Proteomes" id="UP000317214">
    <property type="component" value="Chromosome"/>
</dbReference>
<proteinExistence type="predicted"/>
<dbReference type="SUPFAM" id="SSF158472">
    <property type="entry name" value="HAMP domain-like"/>
    <property type="match status" value="1"/>
</dbReference>
<feature type="domain" description="GGDEF" evidence="4">
    <location>
        <begin position="289"/>
        <end position="422"/>
    </location>
</feature>
<dbReference type="PROSITE" id="PS50887">
    <property type="entry name" value="GGDEF"/>
    <property type="match status" value="1"/>
</dbReference>
<dbReference type="InterPro" id="IPR035919">
    <property type="entry name" value="EAL_sf"/>
</dbReference>
<dbReference type="FunFam" id="3.30.70.270:FF:000001">
    <property type="entry name" value="Diguanylate cyclase domain protein"/>
    <property type="match status" value="1"/>
</dbReference>
<keyword evidence="1" id="KW-0812">Transmembrane</keyword>
<dbReference type="SMART" id="SM00304">
    <property type="entry name" value="HAMP"/>
    <property type="match status" value="1"/>
</dbReference>
<dbReference type="InterPro" id="IPR001633">
    <property type="entry name" value="EAL_dom"/>
</dbReference>
<dbReference type="Gene3D" id="6.10.340.10">
    <property type="match status" value="1"/>
</dbReference>
<dbReference type="InterPro" id="IPR052155">
    <property type="entry name" value="Biofilm_reg_signaling"/>
</dbReference>
<evidence type="ECO:0000313" key="5">
    <source>
        <dbReference type="EMBL" id="QDH24750.1"/>
    </source>
</evidence>
<evidence type="ECO:0000259" key="4">
    <source>
        <dbReference type="PROSITE" id="PS50887"/>
    </source>
</evidence>
<evidence type="ECO:0000259" key="2">
    <source>
        <dbReference type="PROSITE" id="PS50883"/>
    </source>
</evidence>
<accession>A0A4Y6V7U2</accession>
<dbReference type="Gene3D" id="3.20.20.450">
    <property type="entry name" value="EAL domain"/>
    <property type="match status" value="1"/>
</dbReference>
<keyword evidence="6" id="KW-1185">Reference proteome</keyword>
<dbReference type="Gene3D" id="3.30.70.270">
    <property type="match status" value="1"/>
</dbReference>
<dbReference type="KEGG" id="ntn:D5366_05360"/>
<evidence type="ECO:0000256" key="1">
    <source>
        <dbReference type="SAM" id="Phobius"/>
    </source>
</evidence>
<keyword evidence="1" id="KW-0472">Membrane</keyword>
<dbReference type="PROSITE" id="PS50885">
    <property type="entry name" value="HAMP"/>
    <property type="match status" value="1"/>
</dbReference>
<keyword evidence="1" id="KW-1133">Transmembrane helix</keyword>
<dbReference type="PROSITE" id="PS50883">
    <property type="entry name" value="EAL"/>
    <property type="match status" value="1"/>
</dbReference>
<dbReference type="PANTHER" id="PTHR44757">
    <property type="entry name" value="DIGUANYLATE CYCLASE DGCP"/>
    <property type="match status" value="1"/>
</dbReference>
<dbReference type="CDD" id="cd06225">
    <property type="entry name" value="HAMP"/>
    <property type="match status" value="1"/>
</dbReference>
<dbReference type="SMART" id="SM00052">
    <property type="entry name" value="EAL"/>
    <property type="match status" value="1"/>
</dbReference>
<dbReference type="SUPFAM" id="SSF141868">
    <property type="entry name" value="EAL domain-like"/>
    <property type="match status" value="1"/>
</dbReference>
<evidence type="ECO:0000259" key="3">
    <source>
        <dbReference type="PROSITE" id="PS50885"/>
    </source>
</evidence>
<dbReference type="InterPro" id="IPR029787">
    <property type="entry name" value="Nucleotide_cyclase"/>
</dbReference>
<gene>
    <name evidence="5" type="ORF">D5366_05360</name>
</gene>
<dbReference type="AlphaFoldDB" id="A0A4Y6V7U2"/>
<protein>
    <submittedName>
        <fullName evidence="5">EAL domain-containing protein</fullName>
    </submittedName>
</protein>
<dbReference type="PANTHER" id="PTHR44757:SF2">
    <property type="entry name" value="BIOFILM ARCHITECTURE MAINTENANCE PROTEIN MBAA"/>
    <property type="match status" value="1"/>
</dbReference>
<name>A0A4Y6V7U2_9PROT</name>
<feature type="domain" description="HAMP" evidence="3">
    <location>
        <begin position="209"/>
        <end position="262"/>
    </location>
</feature>
<dbReference type="CDD" id="cd01948">
    <property type="entry name" value="EAL"/>
    <property type="match status" value="1"/>
</dbReference>
<dbReference type="SMART" id="SM00267">
    <property type="entry name" value="GGDEF"/>
    <property type="match status" value="1"/>
</dbReference>
<dbReference type="EMBL" id="CP032485">
    <property type="protein sequence ID" value="QDH24750.1"/>
    <property type="molecule type" value="Genomic_DNA"/>
</dbReference>
<dbReference type="InterPro" id="IPR003660">
    <property type="entry name" value="HAMP_dom"/>
</dbReference>
<dbReference type="GO" id="GO:0003824">
    <property type="term" value="F:catalytic activity"/>
    <property type="evidence" value="ECO:0007669"/>
    <property type="project" value="UniProtKB-ARBA"/>
</dbReference>
<evidence type="ECO:0000313" key="6">
    <source>
        <dbReference type="Proteomes" id="UP000317214"/>
    </source>
</evidence>
<dbReference type="InterPro" id="IPR000160">
    <property type="entry name" value="GGDEF_dom"/>
</dbReference>
<dbReference type="Pfam" id="PF00672">
    <property type="entry name" value="HAMP"/>
    <property type="match status" value="1"/>
</dbReference>
<dbReference type="CDD" id="cd01949">
    <property type="entry name" value="GGDEF"/>
    <property type="match status" value="1"/>
</dbReference>
<reference evidence="5 6" key="1">
    <citation type="submission" date="2018-09" db="EMBL/GenBank/DDBJ databases">
        <title>The complete genome sequence of Neokomagataea tanensis NBRC 106556(T).</title>
        <authorList>
            <person name="Chua K.-O."/>
            <person name="See-Too W.-S."/>
            <person name="Hong K.-W."/>
            <person name="Yin W.-F."/>
            <person name="Chan K.-G."/>
        </authorList>
    </citation>
    <scope>NUCLEOTIDE SEQUENCE [LARGE SCALE GENOMIC DNA]</scope>
    <source>
        <strain evidence="6">AH13 \ NBRC 106556</strain>
    </source>
</reference>
<dbReference type="Pfam" id="PF00563">
    <property type="entry name" value="EAL"/>
    <property type="match status" value="1"/>
</dbReference>
<feature type="transmembrane region" description="Helical" evidence="1">
    <location>
        <begin position="190"/>
        <end position="211"/>
    </location>
</feature>